<dbReference type="EMBL" id="JAVDYI010000001">
    <property type="protein sequence ID" value="MDR7357702.1"/>
    <property type="molecule type" value="Genomic_DNA"/>
</dbReference>
<keyword evidence="1" id="KW-0732">Signal</keyword>
<gene>
    <name evidence="3" type="ORF">J2S64_001393</name>
</gene>
<proteinExistence type="predicted"/>
<reference evidence="3 4" key="1">
    <citation type="submission" date="2023-07" db="EMBL/GenBank/DDBJ databases">
        <title>Sequencing the genomes of 1000 actinobacteria strains.</title>
        <authorList>
            <person name="Klenk H.-P."/>
        </authorList>
    </citation>
    <scope>NUCLEOTIDE SEQUENCE [LARGE SCALE GENOMIC DNA]</scope>
    <source>
        <strain evidence="3 4">DSM 20167</strain>
    </source>
</reference>
<dbReference type="InterPro" id="IPR013830">
    <property type="entry name" value="SGNH_hydro"/>
</dbReference>
<dbReference type="InterPro" id="IPR036514">
    <property type="entry name" value="SGNH_hydro_sf"/>
</dbReference>
<dbReference type="RefSeq" id="WP_310289330.1">
    <property type="nucleotide sequence ID" value="NZ_JAVDYI010000001.1"/>
</dbReference>
<dbReference type="Proteomes" id="UP001183817">
    <property type="component" value="Unassembled WGS sequence"/>
</dbReference>
<sequence>MGTRKPFLILACMAVFVGLLGLSGTPRADEPLPQAFAVPAGVNHNTFMVAGDSITAAGSRKVAAGHVGEASWVRYVNTPGTPATLAWTGGWALGGAQSGDMAVALRAGSADSLVILAGTNDLAHGNSHTMIGENLARIARIVRAPMVLLSSIPPRDDAVAATVAYNEFLKTFAGERGWTYVDASAGLRSEANTFIEGLSDDGVHPNVEGAKILGAAIGQALTTKPMQAIADTAGVEPLG</sequence>
<dbReference type="Gene3D" id="3.40.50.1110">
    <property type="entry name" value="SGNH hydrolase"/>
    <property type="match status" value="1"/>
</dbReference>
<evidence type="ECO:0000259" key="2">
    <source>
        <dbReference type="Pfam" id="PF13472"/>
    </source>
</evidence>
<organism evidence="3 4">
    <name type="scientific">Paeniglutamicibacter sulfureus</name>
    <dbReference type="NCBI Taxonomy" id="43666"/>
    <lineage>
        <taxon>Bacteria</taxon>
        <taxon>Bacillati</taxon>
        <taxon>Actinomycetota</taxon>
        <taxon>Actinomycetes</taxon>
        <taxon>Micrococcales</taxon>
        <taxon>Micrococcaceae</taxon>
        <taxon>Paeniglutamicibacter</taxon>
    </lineage>
</organism>
<protein>
    <submittedName>
        <fullName evidence="3">Lysophospholipase L1-like esterase</fullName>
    </submittedName>
</protein>
<dbReference type="Pfam" id="PF13472">
    <property type="entry name" value="Lipase_GDSL_2"/>
    <property type="match status" value="1"/>
</dbReference>
<name>A0ABU2BGE4_9MICC</name>
<feature type="chain" id="PRO_5047022240" evidence="1">
    <location>
        <begin position="29"/>
        <end position="239"/>
    </location>
</feature>
<comment type="caution">
    <text evidence="3">The sequence shown here is derived from an EMBL/GenBank/DDBJ whole genome shotgun (WGS) entry which is preliminary data.</text>
</comment>
<dbReference type="PANTHER" id="PTHR30383">
    <property type="entry name" value="THIOESTERASE 1/PROTEASE 1/LYSOPHOSPHOLIPASE L1"/>
    <property type="match status" value="1"/>
</dbReference>
<dbReference type="SUPFAM" id="SSF52266">
    <property type="entry name" value="SGNH hydrolase"/>
    <property type="match status" value="1"/>
</dbReference>
<evidence type="ECO:0000256" key="1">
    <source>
        <dbReference type="SAM" id="SignalP"/>
    </source>
</evidence>
<feature type="signal peptide" evidence="1">
    <location>
        <begin position="1"/>
        <end position="28"/>
    </location>
</feature>
<keyword evidence="4" id="KW-1185">Reference proteome</keyword>
<feature type="domain" description="SGNH hydrolase-type esterase" evidence="2">
    <location>
        <begin position="50"/>
        <end position="211"/>
    </location>
</feature>
<dbReference type="PANTHER" id="PTHR30383:SF5">
    <property type="entry name" value="SGNH HYDROLASE-TYPE ESTERASE DOMAIN-CONTAINING PROTEIN"/>
    <property type="match status" value="1"/>
</dbReference>
<evidence type="ECO:0000313" key="3">
    <source>
        <dbReference type="EMBL" id="MDR7357702.1"/>
    </source>
</evidence>
<accession>A0ABU2BGE4</accession>
<dbReference type="InterPro" id="IPR051532">
    <property type="entry name" value="Ester_Hydrolysis_Enzymes"/>
</dbReference>
<evidence type="ECO:0000313" key="4">
    <source>
        <dbReference type="Proteomes" id="UP001183817"/>
    </source>
</evidence>